<dbReference type="InterPro" id="IPR001841">
    <property type="entry name" value="Znf_RING"/>
</dbReference>
<sequence>MADDRVRTLSCNHEYHAECIDIWLTSKSTQCPLCKHDLFGDVEMPSTRMSVSSSHSSSPCLR</sequence>
<evidence type="ECO:0000256" key="7">
    <source>
        <dbReference type="ARBA" id="ARBA00023136"/>
    </source>
</evidence>
<protein>
    <recommendedName>
        <fullName evidence="9">RING-type domain-containing protein</fullName>
    </recommendedName>
</protein>
<keyword evidence="11" id="KW-1185">Reference proteome</keyword>
<dbReference type="InterPro" id="IPR013083">
    <property type="entry name" value="Znf_RING/FYVE/PHD"/>
</dbReference>
<keyword evidence="5" id="KW-0862">Zinc</keyword>
<dbReference type="PROSITE" id="PS50089">
    <property type="entry name" value="ZF_RING_2"/>
    <property type="match status" value="1"/>
</dbReference>
<feature type="domain" description="RING-type" evidence="9">
    <location>
        <begin position="9"/>
        <end position="35"/>
    </location>
</feature>
<name>A0A1Y2G6L9_9FUNG</name>
<keyword evidence="2" id="KW-0812">Transmembrane</keyword>
<dbReference type="PANTHER" id="PTHR47168">
    <property type="entry name" value="RING ZINC FINGER DOMAIN SUPERFAMILY PROTEIN-RELATED"/>
    <property type="match status" value="1"/>
</dbReference>
<reference evidence="10 11" key="1">
    <citation type="submission" date="2016-07" db="EMBL/GenBank/DDBJ databases">
        <title>Pervasive Adenine N6-methylation of Active Genes in Fungi.</title>
        <authorList>
            <consortium name="DOE Joint Genome Institute"/>
            <person name="Mondo S.J."/>
            <person name="Dannebaum R.O."/>
            <person name="Kuo R.C."/>
            <person name="Labutti K."/>
            <person name="Haridas S."/>
            <person name="Kuo A."/>
            <person name="Salamov A."/>
            <person name="Ahrendt S.R."/>
            <person name="Lipzen A."/>
            <person name="Sullivan W."/>
            <person name="Andreopoulos W.B."/>
            <person name="Clum A."/>
            <person name="Lindquist E."/>
            <person name="Daum C."/>
            <person name="Ramamoorthy G.K."/>
            <person name="Gryganskyi A."/>
            <person name="Culley D."/>
            <person name="Magnuson J.K."/>
            <person name="James T.Y."/>
            <person name="O'Malley M.A."/>
            <person name="Stajich J.E."/>
            <person name="Spatafora J.W."/>
            <person name="Visel A."/>
            <person name="Grigoriev I.V."/>
        </authorList>
    </citation>
    <scope>NUCLEOTIDE SEQUENCE [LARGE SCALE GENOMIC DNA]</scope>
    <source>
        <strain evidence="10 11">NRRL 3116</strain>
    </source>
</reference>
<evidence type="ECO:0000256" key="6">
    <source>
        <dbReference type="ARBA" id="ARBA00022989"/>
    </source>
</evidence>
<dbReference type="InParanoid" id="A0A1Y2G6L9"/>
<evidence type="ECO:0000259" key="9">
    <source>
        <dbReference type="PROSITE" id="PS50089"/>
    </source>
</evidence>
<dbReference type="GO" id="GO:0008270">
    <property type="term" value="F:zinc ion binding"/>
    <property type="evidence" value="ECO:0007669"/>
    <property type="project" value="UniProtKB-KW"/>
</dbReference>
<dbReference type="RefSeq" id="XP_021875709.1">
    <property type="nucleotide sequence ID" value="XM_022026032.1"/>
</dbReference>
<evidence type="ECO:0000256" key="2">
    <source>
        <dbReference type="ARBA" id="ARBA00022692"/>
    </source>
</evidence>
<evidence type="ECO:0000256" key="3">
    <source>
        <dbReference type="ARBA" id="ARBA00022723"/>
    </source>
</evidence>
<dbReference type="GO" id="GO:0016020">
    <property type="term" value="C:membrane"/>
    <property type="evidence" value="ECO:0007669"/>
    <property type="project" value="UniProtKB-SubCell"/>
</dbReference>
<dbReference type="Pfam" id="PF13639">
    <property type="entry name" value="zf-RING_2"/>
    <property type="match status" value="1"/>
</dbReference>
<evidence type="ECO:0000256" key="8">
    <source>
        <dbReference type="PROSITE-ProRule" id="PRU00175"/>
    </source>
</evidence>
<dbReference type="PANTHER" id="PTHR47168:SF1">
    <property type="entry name" value="OS02G0798600 PROTEIN"/>
    <property type="match status" value="1"/>
</dbReference>
<comment type="subcellular location">
    <subcellularLocation>
        <location evidence="1">Membrane</location>
        <topology evidence="1">Single-pass membrane protein</topology>
    </subcellularLocation>
</comment>
<keyword evidence="7" id="KW-0472">Membrane</keyword>
<dbReference type="InterPro" id="IPR051653">
    <property type="entry name" value="E3_ligase_sorting_rcpt"/>
</dbReference>
<keyword evidence="3" id="KW-0479">Metal-binding</keyword>
<evidence type="ECO:0000256" key="1">
    <source>
        <dbReference type="ARBA" id="ARBA00004167"/>
    </source>
</evidence>
<organism evidence="10 11">
    <name type="scientific">Lobosporangium transversale</name>
    <dbReference type="NCBI Taxonomy" id="64571"/>
    <lineage>
        <taxon>Eukaryota</taxon>
        <taxon>Fungi</taxon>
        <taxon>Fungi incertae sedis</taxon>
        <taxon>Mucoromycota</taxon>
        <taxon>Mortierellomycotina</taxon>
        <taxon>Mortierellomycetes</taxon>
        <taxon>Mortierellales</taxon>
        <taxon>Mortierellaceae</taxon>
        <taxon>Lobosporangium</taxon>
    </lineage>
</organism>
<keyword evidence="4 8" id="KW-0863">Zinc-finger</keyword>
<evidence type="ECO:0000313" key="11">
    <source>
        <dbReference type="Proteomes" id="UP000193648"/>
    </source>
</evidence>
<accession>A0A1Y2G6L9</accession>
<dbReference type="STRING" id="64571.A0A1Y2G6L9"/>
<dbReference type="GeneID" id="33567875"/>
<gene>
    <name evidence="10" type="ORF">BCR41DRAFT_364457</name>
</gene>
<evidence type="ECO:0000313" key="10">
    <source>
        <dbReference type="EMBL" id="ORY98280.1"/>
    </source>
</evidence>
<dbReference type="OrthoDB" id="8062037at2759"/>
<dbReference type="EMBL" id="MCFF01000072">
    <property type="protein sequence ID" value="ORY98280.1"/>
    <property type="molecule type" value="Genomic_DNA"/>
</dbReference>
<proteinExistence type="predicted"/>
<dbReference type="SUPFAM" id="SSF57850">
    <property type="entry name" value="RING/U-box"/>
    <property type="match status" value="1"/>
</dbReference>
<evidence type="ECO:0000256" key="5">
    <source>
        <dbReference type="ARBA" id="ARBA00022833"/>
    </source>
</evidence>
<comment type="caution">
    <text evidence="10">The sequence shown here is derived from an EMBL/GenBank/DDBJ whole genome shotgun (WGS) entry which is preliminary data.</text>
</comment>
<dbReference type="Gene3D" id="3.30.40.10">
    <property type="entry name" value="Zinc/RING finger domain, C3HC4 (zinc finger)"/>
    <property type="match status" value="1"/>
</dbReference>
<dbReference type="AlphaFoldDB" id="A0A1Y2G6L9"/>
<dbReference type="Proteomes" id="UP000193648">
    <property type="component" value="Unassembled WGS sequence"/>
</dbReference>
<evidence type="ECO:0000256" key="4">
    <source>
        <dbReference type="ARBA" id="ARBA00022771"/>
    </source>
</evidence>
<keyword evidence="6" id="KW-1133">Transmembrane helix</keyword>